<dbReference type="GO" id="GO:0000166">
    <property type="term" value="F:nucleotide binding"/>
    <property type="evidence" value="ECO:0007669"/>
    <property type="project" value="InterPro"/>
</dbReference>
<comment type="caution">
    <text evidence="2">The sequence shown here is derived from an EMBL/GenBank/DDBJ whole genome shotgun (WGS) entry which is preliminary data.</text>
</comment>
<name>X1M5X5_9ZZZZ</name>
<protein>
    <recommendedName>
        <fullName evidence="1">HRDC domain-containing protein</fullName>
    </recommendedName>
</protein>
<dbReference type="SUPFAM" id="SSF47819">
    <property type="entry name" value="HRDC-like"/>
    <property type="match status" value="1"/>
</dbReference>
<organism evidence="2">
    <name type="scientific">marine sediment metagenome</name>
    <dbReference type="NCBI Taxonomy" id="412755"/>
    <lineage>
        <taxon>unclassified sequences</taxon>
        <taxon>metagenomes</taxon>
        <taxon>ecological metagenomes</taxon>
    </lineage>
</organism>
<dbReference type="Gene3D" id="1.10.150.80">
    <property type="entry name" value="HRDC domain"/>
    <property type="match status" value="1"/>
</dbReference>
<dbReference type="PROSITE" id="PS50967">
    <property type="entry name" value="HRDC"/>
    <property type="match status" value="1"/>
</dbReference>
<dbReference type="AlphaFoldDB" id="X1M5X5"/>
<dbReference type="InterPro" id="IPR044876">
    <property type="entry name" value="HRDC_dom_sf"/>
</dbReference>
<dbReference type="Pfam" id="PF14493">
    <property type="entry name" value="HTH_40"/>
    <property type="match status" value="1"/>
</dbReference>
<dbReference type="InterPro" id="IPR010997">
    <property type="entry name" value="HRDC-like_sf"/>
</dbReference>
<dbReference type="EMBL" id="BARV01005015">
    <property type="protein sequence ID" value="GAI10075.1"/>
    <property type="molecule type" value="Genomic_DNA"/>
</dbReference>
<accession>X1M5X5</accession>
<dbReference type="SMART" id="SM00341">
    <property type="entry name" value="HRDC"/>
    <property type="match status" value="1"/>
</dbReference>
<proteinExistence type="predicted"/>
<dbReference type="Pfam" id="PF00570">
    <property type="entry name" value="HRDC"/>
    <property type="match status" value="1"/>
</dbReference>
<dbReference type="InterPro" id="IPR002121">
    <property type="entry name" value="HRDC_dom"/>
</dbReference>
<dbReference type="GO" id="GO:0003676">
    <property type="term" value="F:nucleic acid binding"/>
    <property type="evidence" value="ECO:0007669"/>
    <property type="project" value="InterPro"/>
</dbReference>
<sequence>CKAAGYFETQLQNIIQYIQTSTAETDSKQHALQYNEAMKDLFTALQLQKHVIAACKTGFAVTVYFETKKNFVLPAFYVNAYAAANSNKKSHSPHPLLHQQLRKMRDSICESNQLPVYMVANSKSIDEMAQYLPQSITDLKKISGFGEAKTEKYGWQFLDIIQRYCNEHELPSLMHELPAKKEKKTKTTVARPDTKNETYQLFKQGKNIAAIAAERNLTISTVETHLSHYVANGLIKIDELVSREKLILIEPLLHEHQKED</sequence>
<feature type="non-terminal residue" evidence="2">
    <location>
        <position position="1"/>
    </location>
</feature>
<feature type="domain" description="HRDC" evidence="1">
    <location>
        <begin position="91"/>
        <end position="171"/>
    </location>
</feature>
<gene>
    <name evidence="2" type="ORF">S06H3_10697</name>
</gene>
<reference evidence="2" key="1">
    <citation type="journal article" date="2014" name="Front. Microbiol.">
        <title>High frequency of phylogenetically diverse reductive dehalogenase-homologous genes in deep subseafloor sedimentary metagenomes.</title>
        <authorList>
            <person name="Kawai M."/>
            <person name="Futagami T."/>
            <person name="Toyoda A."/>
            <person name="Takaki Y."/>
            <person name="Nishi S."/>
            <person name="Hori S."/>
            <person name="Arai W."/>
            <person name="Tsubouchi T."/>
            <person name="Morono Y."/>
            <person name="Uchiyama I."/>
            <person name="Ito T."/>
            <person name="Fujiyama A."/>
            <person name="Inagaki F."/>
            <person name="Takami H."/>
        </authorList>
    </citation>
    <scope>NUCLEOTIDE SEQUENCE</scope>
    <source>
        <strain evidence="2">Expedition CK06-06</strain>
    </source>
</reference>
<dbReference type="InterPro" id="IPR029491">
    <property type="entry name" value="Helicase_HTH"/>
</dbReference>
<evidence type="ECO:0000313" key="2">
    <source>
        <dbReference type="EMBL" id="GAI10075.1"/>
    </source>
</evidence>
<feature type="non-terminal residue" evidence="2">
    <location>
        <position position="260"/>
    </location>
</feature>
<evidence type="ECO:0000259" key="1">
    <source>
        <dbReference type="PROSITE" id="PS50967"/>
    </source>
</evidence>